<dbReference type="Pfam" id="PF01135">
    <property type="entry name" value="PCMT"/>
    <property type="match status" value="1"/>
</dbReference>
<name>A0ABY0DMF8_9BRAD</name>
<evidence type="ECO:0000256" key="5">
    <source>
        <dbReference type="ARBA" id="ARBA00022679"/>
    </source>
</evidence>
<feature type="signal peptide" evidence="8">
    <location>
        <begin position="1"/>
        <end position="30"/>
    </location>
</feature>
<comment type="subcellular location">
    <subcellularLocation>
        <location evidence="1 7">Cytoplasm</location>
    </subcellularLocation>
</comment>
<evidence type="ECO:0000256" key="7">
    <source>
        <dbReference type="HAMAP-Rule" id="MF_00090"/>
    </source>
</evidence>
<dbReference type="InterPro" id="IPR000682">
    <property type="entry name" value="PCMT"/>
</dbReference>
<protein>
    <recommendedName>
        <fullName evidence="7">Protein-L-isoaspartate O-methyltransferase</fullName>
        <ecNumber evidence="7">2.1.1.77</ecNumber>
    </recommendedName>
    <alternativeName>
        <fullName evidence="7">L-isoaspartyl protein carboxyl methyltransferase</fullName>
    </alternativeName>
    <alternativeName>
        <fullName evidence="7">Protein L-isoaspartyl methyltransferase</fullName>
    </alternativeName>
    <alternativeName>
        <fullName evidence="7">Protein-beta-aspartate methyltransferase</fullName>
        <shortName evidence="7">PIMT</shortName>
    </alternativeName>
</protein>
<dbReference type="CDD" id="cd02440">
    <property type="entry name" value="AdoMet_MTases"/>
    <property type="match status" value="1"/>
</dbReference>
<organism evidence="9 10">
    <name type="scientific">Bradyrhizobium zhanjiangense</name>
    <dbReference type="NCBI Taxonomy" id="1325107"/>
    <lineage>
        <taxon>Bacteria</taxon>
        <taxon>Pseudomonadati</taxon>
        <taxon>Pseudomonadota</taxon>
        <taxon>Alphaproteobacteria</taxon>
        <taxon>Hyphomicrobiales</taxon>
        <taxon>Nitrobacteraceae</taxon>
        <taxon>Bradyrhizobium</taxon>
    </lineage>
</organism>
<dbReference type="PROSITE" id="PS01279">
    <property type="entry name" value="PCMT"/>
    <property type="match status" value="1"/>
</dbReference>
<keyword evidence="10" id="KW-1185">Reference proteome</keyword>
<dbReference type="Proteomes" id="UP000289946">
    <property type="component" value="Unassembled WGS sequence"/>
</dbReference>
<dbReference type="NCBIfam" id="NF001453">
    <property type="entry name" value="PRK00312.1"/>
    <property type="match status" value="1"/>
</dbReference>
<keyword evidence="5 7" id="KW-0808">Transferase</keyword>
<dbReference type="PANTHER" id="PTHR11579">
    <property type="entry name" value="PROTEIN-L-ISOASPARTATE O-METHYLTRANSFERASE"/>
    <property type="match status" value="1"/>
</dbReference>
<evidence type="ECO:0000313" key="9">
    <source>
        <dbReference type="EMBL" id="RXG94244.1"/>
    </source>
</evidence>
<feature type="chain" id="PRO_5046524212" description="Protein-L-isoaspartate O-methyltransferase" evidence="8">
    <location>
        <begin position="31"/>
        <end position="257"/>
    </location>
</feature>
<evidence type="ECO:0000256" key="2">
    <source>
        <dbReference type="ARBA" id="ARBA00005369"/>
    </source>
</evidence>
<evidence type="ECO:0000256" key="8">
    <source>
        <dbReference type="SAM" id="SignalP"/>
    </source>
</evidence>
<keyword evidence="4 7" id="KW-0489">Methyltransferase</keyword>
<dbReference type="EC" id="2.1.1.77" evidence="7"/>
<keyword evidence="3 7" id="KW-0963">Cytoplasm</keyword>
<sequence length="257" mass="27775">MSPFLLGERTMKALLLLVFAMVVVAREATAQDAPKDAQCVRERVAMVETIRAYARSAASALGQQGLSERVLEAMEQTKRHLFIPEQSCSIAYADRPMPIGLGQTISQPYIVALMTQLVEVAPDHVVLEVGTGSGYQAAVLAHLARKVCTIEIIPQLAETAAKTLRDLAYDNVSVRLGDGYDGWPECGPFDAIVVTAALGQPPPPLIEQLKVGGRLVMPVGPGYTTQQLTVVEKIAPDKTTTRAVALVRFVPFTRSQH</sequence>
<evidence type="ECO:0000313" key="10">
    <source>
        <dbReference type="Proteomes" id="UP000289946"/>
    </source>
</evidence>
<comment type="caution">
    <text evidence="9">The sequence shown here is derived from an EMBL/GenBank/DDBJ whole genome shotgun (WGS) entry which is preliminary data.</text>
</comment>
<reference evidence="9 10" key="1">
    <citation type="submission" date="2018-10" db="EMBL/GenBank/DDBJ databases">
        <title>Bradyrhizobium sp. nov., isolated from effective nodules of peanut in China.</title>
        <authorList>
            <person name="Li Y."/>
        </authorList>
    </citation>
    <scope>NUCLEOTIDE SEQUENCE [LARGE SCALE GENOMIC DNA]</scope>
    <source>
        <strain evidence="9 10">CCBAU 51781</strain>
    </source>
</reference>
<dbReference type="Gene3D" id="3.40.50.150">
    <property type="entry name" value="Vaccinia Virus protein VP39"/>
    <property type="match status" value="1"/>
</dbReference>
<dbReference type="PANTHER" id="PTHR11579:SF0">
    <property type="entry name" value="PROTEIN-L-ISOASPARTATE(D-ASPARTATE) O-METHYLTRANSFERASE"/>
    <property type="match status" value="1"/>
</dbReference>
<gene>
    <name evidence="7" type="primary">pcm</name>
    <name evidence="9" type="ORF">EAS62_17315</name>
</gene>
<feature type="active site" evidence="7">
    <location>
        <position position="106"/>
    </location>
</feature>
<evidence type="ECO:0000256" key="1">
    <source>
        <dbReference type="ARBA" id="ARBA00004496"/>
    </source>
</evidence>
<dbReference type="SUPFAM" id="SSF53335">
    <property type="entry name" value="S-adenosyl-L-methionine-dependent methyltransferases"/>
    <property type="match status" value="1"/>
</dbReference>
<keyword evidence="8" id="KW-0732">Signal</keyword>
<keyword evidence="6 7" id="KW-0949">S-adenosyl-L-methionine</keyword>
<dbReference type="EMBL" id="RDRA01000009">
    <property type="protein sequence ID" value="RXG94244.1"/>
    <property type="molecule type" value="Genomic_DNA"/>
</dbReference>
<comment type="function">
    <text evidence="7">Catalyzes the methyl esterification of L-isoaspartyl residues in peptides and proteins that result from spontaneous decomposition of normal L-aspartyl and L-asparaginyl residues. It plays a role in the repair and/or degradation of damaged proteins.</text>
</comment>
<accession>A0ABY0DMF8</accession>
<comment type="catalytic activity">
    <reaction evidence="7">
        <text>[protein]-L-isoaspartate + S-adenosyl-L-methionine = [protein]-L-isoaspartate alpha-methyl ester + S-adenosyl-L-homocysteine</text>
        <dbReference type="Rhea" id="RHEA:12705"/>
        <dbReference type="Rhea" id="RHEA-COMP:12143"/>
        <dbReference type="Rhea" id="RHEA-COMP:12144"/>
        <dbReference type="ChEBI" id="CHEBI:57856"/>
        <dbReference type="ChEBI" id="CHEBI:59789"/>
        <dbReference type="ChEBI" id="CHEBI:90596"/>
        <dbReference type="ChEBI" id="CHEBI:90598"/>
        <dbReference type="EC" id="2.1.1.77"/>
    </reaction>
</comment>
<dbReference type="GO" id="GO:0004719">
    <property type="term" value="F:protein-L-isoaspartate (D-aspartate) O-methyltransferase activity"/>
    <property type="evidence" value="ECO:0007669"/>
    <property type="project" value="UniProtKB-EC"/>
</dbReference>
<dbReference type="HAMAP" id="MF_00090">
    <property type="entry name" value="PIMT"/>
    <property type="match status" value="1"/>
</dbReference>
<evidence type="ECO:0000256" key="3">
    <source>
        <dbReference type="ARBA" id="ARBA00022490"/>
    </source>
</evidence>
<proteinExistence type="inferred from homology"/>
<comment type="similarity">
    <text evidence="2 7">Belongs to the methyltransferase superfamily. L-isoaspartyl/D-aspartyl protein methyltransferase family.</text>
</comment>
<evidence type="ECO:0000256" key="6">
    <source>
        <dbReference type="ARBA" id="ARBA00022691"/>
    </source>
</evidence>
<dbReference type="GO" id="GO:0032259">
    <property type="term" value="P:methylation"/>
    <property type="evidence" value="ECO:0007669"/>
    <property type="project" value="UniProtKB-KW"/>
</dbReference>
<evidence type="ECO:0000256" key="4">
    <source>
        <dbReference type="ARBA" id="ARBA00022603"/>
    </source>
</evidence>
<dbReference type="NCBIfam" id="TIGR00080">
    <property type="entry name" value="pimt"/>
    <property type="match status" value="1"/>
</dbReference>
<dbReference type="InterPro" id="IPR029063">
    <property type="entry name" value="SAM-dependent_MTases_sf"/>
</dbReference>